<dbReference type="InterPro" id="IPR011335">
    <property type="entry name" value="Restrct_endonuc-II-like"/>
</dbReference>
<dbReference type="AlphaFoldDB" id="I4H954"/>
<evidence type="ECO:0000313" key="3">
    <source>
        <dbReference type="EMBL" id="CCI18578.1"/>
    </source>
</evidence>
<keyword evidence="1" id="KW-0175">Coiled coil</keyword>
<dbReference type="PANTHER" id="PTHR33352">
    <property type="entry name" value="SLR1095 PROTEIN"/>
    <property type="match status" value="1"/>
</dbReference>
<dbReference type="InterPro" id="IPR008538">
    <property type="entry name" value="Uma2"/>
</dbReference>
<dbReference type="HOGENOM" id="CLU_075279_1_1_3"/>
<protein>
    <recommendedName>
        <fullName evidence="2">Putative restriction endonuclease domain-containing protein</fullName>
    </recommendedName>
</protein>
<feature type="coiled-coil region" evidence="1">
    <location>
        <begin position="211"/>
        <end position="248"/>
    </location>
</feature>
<name>I4H954_MICAE</name>
<dbReference type="EMBL" id="CAIM01000346">
    <property type="protein sequence ID" value="CCI18578.1"/>
    <property type="molecule type" value="Genomic_DNA"/>
</dbReference>
<gene>
    <name evidence="3" type="ORF">MICAF_410004</name>
</gene>
<dbReference type="RefSeq" id="WP_004161201.1">
    <property type="nucleotide sequence ID" value="NZ_HE973315.1"/>
</dbReference>
<reference evidence="3 4" key="1">
    <citation type="submission" date="2012-04" db="EMBL/GenBank/DDBJ databases">
        <authorList>
            <person name="Genoscope - CEA"/>
        </authorList>
    </citation>
    <scope>NUCLEOTIDE SEQUENCE [LARGE SCALE GENOMIC DNA]</scope>
    <source>
        <strain evidence="3 4">9807</strain>
    </source>
</reference>
<feature type="domain" description="Putative restriction endonuclease" evidence="2">
    <location>
        <begin position="31"/>
        <end position="172"/>
    </location>
</feature>
<evidence type="ECO:0000259" key="2">
    <source>
        <dbReference type="Pfam" id="PF05685"/>
    </source>
</evidence>
<dbReference type="Proteomes" id="UP000003613">
    <property type="component" value="Unassembled WGS sequence"/>
</dbReference>
<dbReference type="PANTHER" id="PTHR33352:SF3">
    <property type="entry name" value="SLR1612 PROTEIN"/>
    <property type="match status" value="1"/>
</dbReference>
<proteinExistence type="predicted"/>
<dbReference type="SUPFAM" id="SSF52980">
    <property type="entry name" value="Restriction endonuclease-like"/>
    <property type="match status" value="1"/>
</dbReference>
<organism evidence="3 4">
    <name type="scientific">Microcystis aeruginosa PCC 9807</name>
    <dbReference type="NCBI Taxonomy" id="1160283"/>
    <lineage>
        <taxon>Bacteria</taxon>
        <taxon>Bacillati</taxon>
        <taxon>Cyanobacteriota</taxon>
        <taxon>Cyanophyceae</taxon>
        <taxon>Oscillatoriophycideae</taxon>
        <taxon>Chroococcales</taxon>
        <taxon>Microcystaceae</taxon>
        <taxon>Microcystis</taxon>
    </lineage>
</organism>
<accession>I4H954</accession>
<dbReference type="Pfam" id="PF05685">
    <property type="entry name" value="Uma2"/>
    <property type="match status" value="1"/>
</dbReference>
<comment type="caution">
    <text evidence="3">The sequence shown here is derived from an EMBL/GenBank/DDBJ whole genome shotgun (WGS) entry which is preliminary data.</text>
</comment>
<dbReference type="InterPro" id="IPR012296">
    <property type="entry name" value="Nuclease_put_TT1808"/>
</dbReference>
<evidence type="ECO:0000313" key="4">
    <source>
        <dbReference type="Proteomes" id="UP000003613"/>
    </source>
</evidence>
<dbReference type="CDD" id="cd06260">
    <property type="entry name" value="DUF820-like"/>
    <property type="match status" value="1"/>
</dbReference>
<evidence type="ECO:0000256" key="1">
    <source>
        <dbReference type="SAM" id="Coils"/>
    </source>
</evidence>
<sequence length="259" mass="30019">MAQENLLIAANPQGIKLPPTQDELPSDDGIPMETQRHGLQMQLLVRPLSQWLKTQGREAFVGGNMFVYFSPNQVRNEDYRGPDVFVVLDVPRKERKSWVVWEEEKAPDVVIELLSESTAKKDKEQKKLIYQNRLRVTEYFWYDPFDPEDLAGYRLEGGVYKSLNPDAQGRFSSEILGLVLVRWQGIYGDEQEPITWLRWATAAGQLLPTIEELAEQEKQRAAQERQRAEQAELELEQERISRQRLVQKLKELGVNPENL</sequence>
<dbReference type="Gene3D" id="3.90.1570.10">
    <property type="entry name" value="tt1808, chain A"/>
    <property type="match status" value="1"/>
</dbReference>